<dbReference type="EMBL" id="JAAAUY010000194">
    <property type="protein sequence ID" value="KAF9333586.1"/>
    <property type="molecule type" value="Genomic_DNA"/>
</dbReference>
<evidence type="ECO:0000256" key="1">
    <source>
        <dbReference type="SAM" id="MobiDB-lite"/>
    </source>
</evidence>
<feature type="region of interest" description="Disordered" evidence="1">
    <location>
        <begin position="1"/>
        <end position="59"/>
    </location>
</feature>
<reference evidence="2" key="1">
    <citation type="journal article" date="2020" name="Fungal Divers.">
        <title>Resolving the Mortierellaceae phylogeny through synthesis of multi-gene phylogenetics and phylogenomics.</title>
        <authorList>
            <person name="Vandepol N."/>
            <person name="Liber J."/>
            <person name="Desiro A."/>
            <person name="Na H."/>
            <person name="Kennedy M."/>
            <person name="Barry K."/>
            <person name="Grigoriev I.V."/>
            <person name="Miller A.N."/>
            <person name="O'Donnell K."/>
            <person name="Stajich J.E."/>
            <person name="Bonito G."/>
        </authorList>
    </citation>
    <scope>NUCLEOTIDE SEQUENCE</scope>
    <source>
        <strain evidence="2">NVP1</strain>
    </source>
</reference>
<gene>
    <name evidence="2" type="ORF">BG006_003420</name>
</gene>
<organism evidence="2 3">
    <name type="scientific">Podila minutissima</name>
    <dbReference type="NCBI Taxonomy" id="64525"/>
    <lineage>
        <taxon>Eukaryota</taxon>
        <taxon>Fungi</taxon>
        <taxon>Fungi incertae sedis</taxon>
        <taxon>Mucoromycota</taxon>
        <taxon>Mortierellomycotina</taxon>
        <taxon>Mortierellomycetes</taxon>
        <taxon>Mortierellales</taxon>
        <taxon>Mortierellaceae</taxon>
        <taxon>Podila</taxon>
    </lineage>
</organism>
<keyword evidence="3" id="KW-1185">Reference proteome</keyword>
<comment type="caution">
    <text evidence="2">The sequence shown here is derived from an EMBL/GenBank/DDBJ whole genome shotgun (WGS) entry which is preliminary data.</text>
</comment>
<evidence type="ECO:0000313" key="2">
    <source>
        <dbReference type="EMBL" id="KAF9333586.1"/>
    </source>
</evidence>
<feature type="region of interest" description="Disordered" evidence="1">
    <location>
        <begin position="91"/>
        <end position="158"/>
    </location>
</feature>
<protein>
    <recommendedName>
        <fullName evidence="4">RPA-interacting protein C-terminal domain-containing protein</fullName>
    </recommendedName>
</protein>
<proteinExistence type="predicted"/>
<feature type="compositionally biased region" description="Polar residues" evidence="1">
    <location>
        <begin position="1"/>
        <end position="17"/>
    </location>
</feature>
<evidence type="ECO:0000313" key="3">
    <source>
        <dbReference type="Proteomes" id="UP000696485"/>
    </source>
</evidence>
<evidence type="ECO:0008006" key="4">
    <source>
        <dbReference type="Google" id="ProtNLM"/>
    </source>
</evidence>
<name>A0A9P5SMD6_9FUNG</name>
<dbReference type="Proteomes" id="UP000696485">
    <property type="component" value="Unassembled WGS sequence"/>
</dbReference>
<accession>A0A9P5SMD6</accession>
<sequence length="345" mass="37795">MEFSFTLPTATSSGTPLQPSPAFSFHAQGTGQGAFTFTSTGTTAHPSHDPLHPLGESQADDSYGRVAQTRAHGVGDTKQWRQRILSHIEDRVKDKRISIQNSRRAGLRGPPPPQEHHHHTHVDSSTGSQLDLQSAASQEGLSFSHLSHASSTVSDEITPEEERRIVVEVWEAFKNENFAAFQALTDAEVEDIEGEIMRLKHDYDPTYDVMLDVEQDDMQESYDHYMLLERCAALERENAEMASALSLSITLLSGATCFRCHQGTFSFEPITTTQGGTGTGFSLTSGAQVVRAGCRACGLCLEDLMLVYIANAARSHSRTCSSQLLFDYDLDTGLLVMCSACDFIA</sequence>
<feature type="compositionally biased region" description="Low complexity" evidence="1">
    <location>
        <begin position="27"/>
        <end position="44"/>
    </location>
</feature>
<dbReference type="AlphaFoldDB" id="A0A9P5SMD6"/>
<feature type="compositionally biased region" description="Polar residues" evidence="1">
    <location>
        <begin position="123"/>
        <end position="155"/>
    </location>
</feature>